<reference evidence="6 7" key="1">
    <citation type="submission" date="2017-01" db="EMBL/GenBank/DDBJ databases">
        <title>A new Hymenobacter.</title>
        <authorList>
            <person name="Liang Y."/>
            <person name="Feng F."/>
        </authorList>
    </citation>
    <scope>NUCLEOTIDE SEQUENCE [LARGE SCALE GENOMIC DNA]</scope>
    <source>
        <strain evidence="6">MIMBbqt21</strain>
    </source>
</reference>
<dbReference type="SMART" id="SM00849">
    <property type="entry name" value="Lactamase_B"/>
    <property type="match status" value="1"/>
</dbReference>
<dbReference type="InterPro" id="IPR051013">
    <property type="entry name" value="MBL_superfamily_lactonases"/>
</dbReference>
<keyword evidence="3" id="KW-0378">Hydrolase</keyword>
<dbReference type="GO" id="GO:0016787">
    <property type="term" value="F:hydrolase activity"/>
    <property type="evidence" value="ECO:0007669"/>
    <property type="project" value="UniProtKB-KW"/>
</dbReference>
<dbReference type="OrthoDB" id="9802897at2"/>
<keyword evidence="4" id="KW-0862">Zinc</keyword>
<keyword evidence="2" id="KW-0479">Metal-binding</keyword>
<dbReference type="GO" id="GO:0046872">
    <property type="term" value="F:metal ion binding"/>
    <property type="evidence" value="ECO:0007669"/>
    <property type="project" value="UniProtKB-KW"/>
</dbReference>
<dbReference type="RefSeq" id="WP_086595708.1">
    <property type="nucleotide sequence ID" value="NZ_MTSE01000011.1"/>
</dbReference>
<accession>A0A243WA06</accession>
<dbReference type="AlphaFoldDB" id="A0A243WA06"/>
<dbReference type="CDD" id="cd07720">
    <property type="entry name" value="OPHC2-like_MBL-fold"/>
    <property type="match status" value="1"/>
</dbReference>
<dbReference type="PANTHER" id="PTHR42978:SF6">
    <property type="entry name" value="QUORUM-QUENCHING LACTONASE YTNP-RELATED"/>
    <property type="match status" value="1"/>
</dbReference>
<dbReference type="InterPro" id="IPR001279">
    <property type="entry name" value="Metallo-B-lactamas"/>
</dbReference>
<evidence type="ECO:0000256" key="3">
    <source>
        <dbReference type="ARBA" id="ARBA00022801"/>
    </source>
</evidence>
<evidence type="ECO:0000313" key="7">
    <source>
        <dbReference type="Proteomes" id="UP000194873"/>
    </source>
</evidence>
<feature type="domain" description="Metallo-beta-lactamase" evidence="5">
    <location>
        <begin position="61"/>
        <end position="266"/>
    </location>
</feature>
<dbReference type="Pfam" id="PF00753">
    <property type="entry name" value="Lactamase_B"/>
    <property type="match status" value="1"/>
</dbReference>
<evidence type="ECO:0000313" key="6">
    <source>
        <dbReference type="EMBL" id="OUJ72365.1"/>
    </source>
</evidence>
<sequence length="294" mass="31481">MPTFPPAASVWQHFTLNDWQIIALADGTTTVDLTQVLLDREVQAVMPLLDAAGLTNPVTISINAYLLDNGRQRFLLDTGAGGLMGGTAGHLIASLAQAGYQPDQIDAVLLTHIHGDHSGGLLSGESLAFPNAVVYVNELDTAYWLSETQMRQAPAARQRSFENARRKLLPYQAAGKLRPFTAGSALLPGIATLGRPGHTPGHTYYILEELGTRLVFCADLAHFVPLQLADPTIALVYDVDPAQAIHSRQLALAEASAAGYWLAAAHAPFPGIGRIEVAKTGYRWQPIDAATSTL</sequence>
<evidence type="ECO:0000256" key="1">
    <source>
        <dbReference type="ARBA" id="ARBA00007749"/>
    </source>
</evidence>
<dbReference type="SUPFAM" id="SSF56281">
    <property type="entry name" value="Metallo-hydrolase/oxidoreductase"/>
    <property type="match status" value="1"/>
</dbReference>
<gene>
    <name evidence="6" type="ORF">BXP70_19125</name>
</gene>
<keyword evidence="7" id="KW-1185">Reference proteome</keyword>
<evidence type="ECO:0000259" key="5">
    <source>
        <dbReference type="SMART" id="SM00849"/>
    </source>
</evidence>
<dbReference type="InterPro" id="IPR036866">
    <property type="entry name" value="RibonucZ/Hydroxyglut_hydro"/>
</dbReference>
<evidence type="ECO:0000256" key="4">
    <source>
        <dbReference type="ARBA" id="ARBA00022833"/>
    </source>
</evidence>
<name>A0A243WA06_9BACT</name>
<evidence type="ECO:0000256" key="2">
    <source>
        <dbReference type="ARBA" id="ARBA00022723"/>
    </source>
</evidence>
<dbReference type="Gene3D" id="3.60.15.10">
    <property type="entry name" value="Ribonuclease Z/Hydroxyacylglutathione hydrolase-like"/>
    <property type="match status" value="1"/>
</dbReference>
<proteinExistence type="inferred from homology"/>
<protein>
    <recommendedName>
        <fullName evidence="5">Metallo-beta-lactamase domain-containing protein</fullName>
    </recommendedName>
</protein>
<organism evidence="6 7">
    <name type="scientific">Hymenobacter crusticola</name>
    <dbReference type="NCBI Taxonomy" id="1770526"/>
    <lineage>
        <taxon>Bacteria</taxon>
        <taxon>Pseudomonadati</taxon>
        <taxon>Bacteroidota</taxon>
        <taxon>Cytophagia</taxon>
        <taxon>Cytophagales</taxon>
        <taxon>Hymenobacteraceae</taxon>
        <taxon>Hymenobacter</taxon>
    </lineage>
</organism>
<dbReference type="PANTHER" id="PTHR42978">
    <property type="entry name" value="QUORUM-QUENCHING LACTONASE YTNP-RELATED-RELATED"/>
    <property type="match status" value="1"/>
</dbReference>
<comment type="caution">
    <text evidence="6">The sequence shown here is derived from an EMBL/GenBank/DDBJ whole genome shotgun (WGS) entry which is preliminary data.</text>
</comment>
<comment type="similarity">
    <text evidence="1">Belongs to the metallo-beta-lactamase superfamily.</text>
</comment>
<dbReference type="EMBL" id="MTSE01000011">
    <property type="protein sequence ID" value="OUJ72365.1"/>
    <property type="molecule type" value="Genomic_DNA"/>
</dbReference>
<dbReference type="Proteomes" id="UP000194873">
    <property type="component" value="Unassembled WGS sequence"/>
</dbReference>